<dbReference type="SMART" id="SM00320">
    <property type="entry name" value="WD40"/>
    <property type="match status" value="6"/>
</dbReference>
<dbReference type="SUPFAM" id="SSF50978">
    <property type="entry name" value="WD40 repeat-like"/>
    <property type="match status" value="2"/>
</dbReference>
<dbReference type="PROSITE" id="PS00678">
    <property type="entry name" value="WD_REPEATS_1"/>
    <property type="match status" value="1"/>
</dbReference>
<evidence type="ECO:0000256" key="2">
    <source>
        <dbReference type="ARBA" id="ARBA00022490"/>
    </source>
</evidence>
<dbReference type="PROSITE" id="PS50082">
    <property type="entry name" value="WD_REPEATS_2"/>
    <property type="match status" value="2"/>
</dbReference>
<dbReference type="InterPro" id="IPR036322">
    <property type="entry name" value="WD40_repeat_dom_sf"/>
</dbReference>
<dbReference type="GO" id="GO:0005737">
    <property type="term" value="C:cytoplasm"/>
    <property type="evidence" value="ECO:0007669"/>
    <property type="project" value="UniProtKB-SubCell"/>
</dbReference>
<evidence type="ECO:0000256" key="4">
    <source>
        <dbReference type="ARBA" id="ARBA00022694"/>
    </source>
</evidence>
<dbReference type="EMBL" id="JAPQKI010000004">
    <property type="protein sequence ID" value="KAJ5103250.1"/>
    <property type="molecule type" value="Genomic_DNA"/>
</dbReference>
<sequence length="1149" mass="124885">MTEIVGLSPFFEHVDACLPITALKTFEWGQRLFVFQGQGPFSRIVDDQTGNVVAQIQAFKRNNVHGFIPLPYQQKDGHARVIIWGGQSIRAADLVFGPDDSISLSPISSEFLAPDWILSGCAAVGDGLASAYLITANNALLSLKLVQSEPSQHQFSICIHQLTTSVKSILYSADLVALSASHLLIASGTAFGETIVWSCFINESKSPNPEAIGSIHHFFTGHDGSIYGVRISPKIQTINGGKSGRLLASCSDDRTVRIWDISDCDSKSAEDHSAYSTDGFELRSTGFGSTATEHSGLGSESCIAKSFGHAARIWGIKFRSMREDYPNNLGIVTRGEDCNCVEWDLNWETSATGETQYQLRQTASIHRHSGKHIWSMDLCSRGVETVVFTGGADGALKSFKIREDGSLKPPEPPVNLKKEKLRGPKNFALVAPDCLLAFSMSNELQLGHLSPGENVTTAWETLCVIEDLSSFIAMAGIHKLGLVLLGNSKGLIRLYNHGTRSLCELVTLGERALGLFPLESTLQPDSFSFIASYLSDEKATLVTVNDWNTSSPQVEATTFALPGKPYDIASAGVTHDQKYLLIGSKLGGLAVYRNSGLGLSSEPVVLDRHAHGGEGTNYIQALPQAKEHQSGDSHYILTCGRDDTYCVREIKTSKDGNDVLSFETIHQTSSGLGNNLSGAYHDEVSGDLMLYGFKGQTFVLRNESQQNDIASFVSGGARRAWAFHPGVNGSDDALFVYKEGSKLQTIRIQKSRNRSLRLGCHGREIKSMDCRAAVPGQPLLFATAAEDATLRIMSPSDNAMQGPWGSFQTHHILKAHDSGIQHVSWSKDGQYLFSSAADEEFFVWKIGSVPPFGVTVMLLAKAPTPDVKSEVRITNFDMVEVEESGSGKGFLLCLTMSNSKIKIFHFSPKSRQFTQLAKGQYMTNCLTEAHFVVKESSISLVTAATDGYFTLWDLTSTLDPFYTVHSSTTKLKSALDSSSISPENITCESRYQVNSNSIKAMELLRLSDTVVMVLTGSDDNSISLSLLKTSSTSTSRNAQVATVSIPDAHTASVTTLKVIDQQTIRDAESDSIITKLTVASSGNDHRAKIWSITIDPARDTDGIKIDLLVDRYSSVADISSIGLIQEPESDQAKLLICGVGLELLQLRSQ</sequence>
<keyword evidence="2" id="KW-0963">Cytoplasm</keyword>
<dbReference type="Proteomes" id="UP001149074">
    <property type="component" value="Unassembled WGS sequence"/>
</dbReference>
<dbReference type="InterPro" id="IPR001680">
    <property type="entry name" value="WD40_rpt"/>
</dbReference>
<feature type="repeat" description="WD" evidence="7">
    <location>
        <begin position="813"/>
        <end position="846"/>
    </location>
</feature>
<dbReference type="AlphaFoldDB" id="A0A9W9FNL4"/>
<comment type="subcellular location">
    <subcellularLocation>
        <location evidence="1">Cytoplasm</location>
    </subcellularLocation>
</comment>
<dbReference type="Gene3D" id="2.130.10.10">
    <property type="entry name" value="YVTN repeat-like/Quinoprotein amine dehydrogenase"/>
    <property type="match status" value="3"/>
</dbReference>
<dbReference type="RefSeq" id="XP_056476630.1">
    <property type="nucleotide sequence ID" value="XM_056616273.1"/>
</dbReference>
<evidence type="ECO:0000256" key="3">
    <source>
        <dbReference type="ARBA" id="ARBA00022574"/>
    </source>
</evidence>
<dbReference type="InterPro" id="IPR019775">
    <property type="entry name" value="WD40_repeat_CS"/>
</dbReference>
<reference evidence="8" key="1">
    <citation type="submission" date="2022-11" db="EMBL/GenBank/DDBJ databases">
        <authorList>
            <person name="Petersen C."/>
        </authorList>
    </citation>
    <scope>NUCLEOTIDE SEQUENCE</scope>
    <source>
        <strain evidence="8">IBT 30761</strain>
    </source>
</reference>
<proteinExistence type="inferred from homology"/>
<keyword evidence="5" id="KW-0677">Repeat</keyword>
<keyword evidence="9" id="KW-1185">Reference proteome</keyword>
<evidence type="ECO:0000256" key="5">
    <source>
        <dbReference type="ARBA" id="ARBA00022737"/>
    </source>
</evidence>
<evidence type="ECO:0000313" key="9">
    <source>
        <dbReference type="Proteomes" id="UP001149074"/>
    </source>
</evidence>
<comment type="caution">
    <text evidence="8">The sequence shown here is derived from an EMBL/GenBank/DDBJ whole genome shotgun (WGS) entry which is preliminary data.</text>
</comment>
<name>A0A9W9FNL4_9EURO</name>
<reference evidence="8" key="2">
    <citation type="journal article" date="2023" name="IMA Fungus">
        <title>Comparative genomic study of the Penicillium genus elucidates a diverse pangenome and 15 lateral gene transfer events.</title>
        <authorList>
            <person name="Petersen C."/>
            <person name="Sorensen T."/>
            <person name="Nielsen M.R."/>
            <person name="Sondergaard T.E."/>
            <person name="Sorensen J.L."/>
            <person name="Fitzpatrick D.A."/>
            <person name="Frisvad J.C."/>
            <person name="Nielsen K.L."/>
        </authorList>
    </citation>
    <scope>NUCLEOTIDE SEQUENCE</scope>
    <source>
        <strain evidence="8">IBT 30761</strain>
    </source>
</reference>
<dbReference type="GeneID" id="81355252"/>
<dbReference type="GO" id="GO:0030488">
    <property type="term" value="P:tRNA methylation"/>
    <property type="evidence" value="ECO:0007669"/>
    <property type="project" value="TreeGrafter"/>
</dbReference>
<protein>
    <recommendedName>
        <fullName evidence="10">WD repeat protein</fullName>
    </recommendedName>
</protein>
<feature type="repeat" description="WD" evidence="7">
    <location>
        <begin position="219"/>
        <end position="269"/>
    </location>
</feature>
<comment type="similarity">
    <text evidence="6">Belongs to the WD repeat WDR6 family.</text>
</comment>
<dbReference type="PANTHER" id="PTHR14344">
    <property type="entry name" value="WD REPEAT PROTEIN"/>
    <property type="match status" value="1"/>
</dbReference>
<evidence type="ECO:0000256" key="6">
    <source>
        <dbReference type="ARBA" id="ARBA00038255"/>
    </source>
</evidence>
<dbReference type="PROSITE" id="PS50294">
    <property type="entry name" value="WD_REPEATS_REGION"/>
    <property type="match status" value="2"/>
</dbReference>
<keyword evidence="4" id="KW-0819">tRNA processing</keyword>
<keyword evidence="3 7" id="KW-0853">WD repeat</keyword>
<accession>A0A9W9FNL4</accession>
<dbReference type="OrthoDB" id="5594999at2759"/>
<evidence type="ECO:0000313" key="8">
    <source>
        <dbReference type="EMBL" id="KAJ5103250.1"/>
    </source>
</evidence>
<evidence type="ECO:0008006" key="10">
    <source>
        <dbReference type="Google" id="ProtNLM"/>
    </source>
</evidence>
<organism evidence="8 9">
    <name type="scientific">Penicillium argentinense</name>
    <dbReference type="NCBI Taxonomy" id="1131581"/>
    <lineage>
        <taxon>Eukaryota</taxon>
        <taxon>Fungi</taxon>
        <taxon>Dikarya</taxon>
        <taxon>Ascomycota</taxon>
        <taxon>Pezizomycotina</taxon>
        <taxon>Eurotiomycetes</taxon>
        <taxon>Eurotiomycetidae</taxon>
        <taxon>Eurotiales</taxon>
        <taxon>Aspergillaceae</taxon>
        <taxon>Penicillium</taxon>
    </lineage>
</organism>
<gene>
    <name evidence="8" type="ORF">N7532_003779</name>
</gene>
<evidence type="ECO:0000256" key="7">
    <source>
        <dbReference type="PROSITE-ProRule" id="PRU00221"/>
    </source>
</evidence>
<dbReference type="Pfam" id="PF00400">
    <property type="entry name" value="WD40"/>
    <property type="match status" value="2"/>
</dbReference>
<dbReference type="PANTHER" id="PTHR14344:SF3">
    <property type="entry name" value="WD REPEAT-CONTAINING PROTEIN 6"/>
    <property type="match status" value="1"/>
</dbReference>
<evidence type="ECO:0000256" key="1">
    <source>
        <dbReference type="ARBA" id="ARBA00004496"/>
    </source>
</evidence>
<dbReference type="InterPro" id="IPR051973">
    <property type="entry name" value="tRNA_Anticodon_Mtase-Reg"/>
</dbReference>
<dbReference type="InterPro" id="IPR015943">
    <property type="entry name" value="WD40/YVTN_repeat-like_dom_sf"/>
</dbReference>